<keyword evidence="1" id="KW-0812">Transmembrane</keyword>
<dbReference type="AlphaFoldDB" id="A0A9D4F4G4"/>
<dbReference type="InterPro" id="IPR011641">
    <property type="entry name" value="Tyr-kin_ephrin_A/B_rcpt-like"/>
</dbReference>
<protein>
    <recommendedName>
        <fullName evidence="2">Tyrosine-protein kinase ephrin type A/B receptor-like domain-containing protein</fullName>
    </recommendedName>
</protein>
<keyword evidence="4" id="KW-1185">Reference proteome</keyword>
<reference evidence="3" key="2">
    <citation type="submission" date="2020-11" db="EMBL/GenBank/DDBJ databases">
        <authorList>
            <person name="McCartney M.A."/>
            <person name="Auch B."/>
            <person name="Kono T."/>
            <person name="Mallez S."/>
            <person name="Becker A."/>
            <person name="Gohl D.M."/>
            <person name="Silverstein K.A.T."/>
            <person name="Koren S."/>
            <person name="Bechman K.B."/>
            <person name="Herman A."/>
            <person name="Abrahante J.E."/>
            <person name="Garbe J."/>
        </authorList>
    </citation>
    <scope>NUCLEOTIDE SEQUENCE</scope>
    <source>
        <strain evidence="3">Duluth1</strain>
        <tissue evidence="3">Whole animal</tissue>
    </source>
</reference>
<dbReference type="EMBL" id="JAIWYP010000007">
    <property type="protein sequence ID" value="KAH3791144.1"/>
    <property type="molecule type" value="Genomic_DNA"/>
</dbReference>
<dbReference type="SMART" id="SM01411">
    <property type="entry name" value="Ephrin_rec_like"/>
    <property type="match status" value="1"/>
</dbReference>
<sequence>MGTIRQCHPFCDGGYAFDSDLFLDNIMCGPDTGYVWNIRSDENPDAKIGTCSEIKLAEGNTMKYAGTYEDLTTDVAAISHTNVQAVIRSTVQTQLDALLCVQNGSCSVSSLKVTSAATTSRHTRSNTPHVGFFVELSCTPSKVPSWCYDLLEETYYTLQRRVNETRFSIKVDETLYDIGPNGTQVEGEVDCPPGTVEMDYFCVQCGPGSYPVDYYCERCPRGTYKEDFTSTECTPCPSGLTTEGLQSIHPSMCNVLTTTSAESVNKLDGNTTDSKTMTIVISAVISAVAAIGVAVAVRCYKQTRKHSRTAPNHSWASMNMVYPNFSSSIEKFNIIPRKAEQAKIRYIRDDLFICNAPPPVVEFPKEI</sequence>
<comment type="caution">
    <text evidence="3">The sequence shown here is derived from an EMBL/GenBank/DDBJ whole genome shotgun (WGS) entry which is preliminary data.</text>
</comment>
<name>A0A9D4F4G4_DREPO</name>
<keyword evidence="1" id="KW-1133">Transmembrane helix</keyword>
<proteinExistence type="predicted"/>
<evidence type="ECO:0000259" key="2">
    <source>
        <dbReference type="Pfam" id="PF07699"/>
    </source>
</evidence>
<evidence type="ECO:0000313" key="4">
    <source>
        <dbReference type="Proteomes" id="UP000828390"/>
    </source>
</evidence>
<feature type="domain" description="Tyrosine-protein kinase ephrin type A/B receptor-like" evidence="2">
    <location>
        <begin position="215"/>
        <end position="253"/>
    </location>
</feature>
<evidence type="ECO:0000256" key="1">
    <source>
        <dbReference type="SAM" id="Phobius"/>
    </source>
</evidence>
<gene>
    <name evidence="3" type="ORF">DPMN_144624</name>
</gene>
<feature type="transmembrane region" description="Helical" evidence="1">
    <location>
        <begin position="279"/>
        <end position="300"/>
    </location>
</feature>
<dbReference type="Proteomes" id="UP000828390">
    <property type="component" value="Unassembled WGS sequence"/>
</dbReference>
<keyword evidence="1" id="KW-0472">Membrane</keyword>
<evidence type="ECO:0000313" key="3">
    <source>
        <dbReference type="EMBL" id="KAH3791144.1"/>
    </source>
</evidence>
<dbReference type="Pfam" id="PF07699">
    <property type="entry name" value="Ephrin_rec_like"/>
    <property type="match status" value="1"/>
</dbReference>
<accession>A0A9D4F4G4</accession>
<dbReference type="Gene3D" id="2.10.50.10">
    <property type="entry name" value="Tumor Necrosis Factor Receptor, subunit A, domain 2"/>
    <property type="match status" value="1"/>
</dbReference>
<organism evidence="3 4">
    <name type="scientific">Dreissena polymorpha</name>
    <name type="common">Zebra mussel</name>
    <name type="synonym">Mytilus polymorpha</name>
    <dbReference type="NCBI Taxonomy" id="45954"/>
    <lineage>
        <taxon>Eukaryota</taxon>
        <taxon>Metazoa</taxon>
        <taxon>Spiralia</taxon>
        <taxon>Lophotrochozoa</taxon>
        <taxon>Mollusca</taxon>
        <taxon>Bivalvia</taxon>
        <taxon>Autobranchia</taxon>
        <taxon>Heteroconchia</taxon>
        <taxon>Euheterodonta</taxon>
        <taxon>Imparidentia</taxon>
        <taxon>Neoheterodontei</taxon>
        <taxon>Myida</taxon>
        <taxon>Dreissenoidea</taxon>
        <taxon>Dreissenidae</taxon>
        <taxon>Dreissena</taxon>
    </lineage>
</organism>
<reference evidence="3" key="1">
    <citation type="journal article" date="2019" name="bioRxiv">
        <title>The Genome of the Zebra Mussel, Dreissena polymorpha: A Resource for Invasive Species Research.</title>
        <authorList>
            <person name="McCartney M.A."/>
            <person name="Auch B."/>
            <person name="Kono T."/>
            <person name="Mallez S."/>
            <person name="Zhang Y."/>
            <person name="Obille A."/>
            <person name="Becker A."/>
            <person name="Abrahante J.E."/>
            <person name="Garbe J."/>
            <person name="Badalamenti J.P."/>
            <person name="Herman A."/>
            <person name="Mangelson H."/>
            <person name="Liachko I."/>
            <person name="Sullivan S."/>
            <person name="Sone E.D."/>
            <person name="Koren S."/>
            <person name="Silverstein K.A.T."/>
            <person name="Beckman K.B."/>
            <person name="Gohl D.M."/>
        </authorList>
    </citation>
    <scope>NUCLEOTIDE SEQUENCE</scope>
    <source>
        <strain evidence="3">Duluth1</strain>
        <tissue evidence="3">Whole animal</tissue>
    </source>
</reference>